<dbReference type="EMBL" id="QRGA01000006">
    <property type="protein sequence ID" value="RDU99093.1"/>
    <property type="molecule type" value="Genomic_DNA"/>
</dbReference>
<evidence type="ECO:0000313" key="7">
    <source>
        <dbReference type="Proteomes" id="UP000256838"/>
    </source>
</evidence>
<feature type="domain" description="RsdA/BaiN/AoA(So)-like Rossmann fold-like" evidence="4">
    <location>
        <begin position="5"/>
        <end position="397"/>
    </location>
</feature>
<evidence type="ECO:0000256" key="3">
    <source>
        <dbReference type="ARBA" id="ARBA00022827"/>
    </source>
</evidence>
<dbReference type="AlphaFoldDB" id="A0A3D8K0X8"/>
<dbReference type="Gene3D" id="1.10.8.260">
    <property type="entry name" value="HI0933 insert domain-like"/>
    <property type="match status" value="1"/>
</dbReference>
<dbReference type="NCBIfam" id="TIGR00275">
    <property type="entry name" value="aminoacetone oxidase family FAD-binding enzyme"/>
    <property type="match status" value="1"/>
</dbReference>
<comment type="cofactor">
    <cofactor evidence="1">
        <name>FAD</name>
        <dbReference type="ChEBI" id="CHEBI:57692"/>
    </cofactor>
</comment>
<dbReference type="Pfam" id="PF22780">
    <property type="entry name" value="HI0933_like_1st"/>
    <property type="match status" value="1"/>
</dbReference>
<proteinExistence type="predicted"/>
<reference evidence="6 7" key="1">
    <citation type="submission" date="2018-08" db="EMBL/GenBank/DDBJ databases">
        <title>Paraburkholderia sp. DHOM06 isolated from forest soil.</title>
        <authorList>
            <person name="Gao Z.-H."/>
            <person name="Qiu L.-H."/>
        </authorList>
    </citation>
    <scope>NUCLEOTIDE SEQUENCE [LARGE SCALE GENOMIC DNA]</scope>
    <source>
        <strain evidence="6 7">DHOM06</strain>
    </source>
</reference>
<evidence type="ECO:0000259" key="5">
    <source>
        <dbReference type="Pfam" id="PF22780"/>
    </source>
</evidence>
<evidence type="ECO:0000259" key="4">
    <source>
        <dbReference type="Pfam" id="PF03486"/>
    </source>
</evidence>
<protein>
    <submittedName>
        <fullName evidence="6">NAD(P)/FAD-dependent oxidoreductase</fullName>
    </submittedName>
</protein>
<dbReference type="RefSeq" id="WP_115533906.1">
    <property type="nucleotide sequence ID" value="NZ_QRGA01000006.1"/>
</dbReference>
<dbReference type="PRINTS" id="PR00411">
    <property type="entry name" value="PNDRDTASEI"/>
</dbReference>
<keyword evidence="3" id="KW-0274">FAD</keyword>
<dbReference type="Gene3D" id="3.50.50.60">
    <property type="entry name" value="FAD/NAD(P)-binding domain"/>
    <property type="match status" value="1"/>
</dbReference>
<organism evidence="6 7">
    <name type="scientific">Trinickia dinghuensis</name>
    <dbReference type="NCBI Taxonomy" id="2291023"/>
    <lineage>
        <taxon>Bacteria</taxon>
        <taxon>Pseudomonadati</taxon>
        <taxon>Pseudomonadota</taxon>
        <taxon>Betaproteobacteria</taxon>
        <taxon>Burkholderiales</taxon>
        <taxon>Burkholderiaceae</taxon>
        <taxon>Trinickia</taxon>
    </lineage>
</organism>
<accession>A0A3D8K0X8</accession>
<dbReference type="InterPro" id="IPR055178">
    <property type="entry name" value="RsdA/BaiN/AoA(So)-like_dom"/>
</dbReference>
<gene>
    <name evidence="6" type="ORF">DWV00_12015</name>
</gene>
<comment type="caution">
    <text evidence="6">The sequence shown here is derived from an EMBL/GenBank/DDBJ whole genome shotgun (WGS) entry which is preliminary data.</text>
</comment>
<dbReference type="Gene3D" id="2.40.30.10">
    <property type="entry name" value="Translation factors"/>
    <property type="match status" value="1"/>
</dbReference>
<feature type="domain" description="RsdA/BaiN/AoA(So)-like insert" evidence="5">
    <location>
        <begin position="189"/>
        <end position="344"/>
    </location>
</feature>
<name>A0A3D8K0X8_9BURK</name>
<dbReference type="InterPro" id="IPR036188">
    <property type="entry name" value="FAD/NAD-bd_sf"/>
</dbReference>
<dbReference type="InterPro" id="IPR004792">
    <property type="entry name" value="BaiN-like"/>
</dbReference>
<dbReference type="PRINTS" id="PR00368">
    <property type="entry name" value="FADPNR"/>
</dbReference>
<dbReference type="SUPFAM" id="SSF160996">
    <property type="entry name" value="HI0933 insert domain-like"/>
    <property type="match status" value="1"/>
</dbReference>
<dbReference type="OrthoDB" id="9773233at2"/>
<dbReference type="InterPro" id="IPR057661">
    <property type="entry name" value="RsdA/BaiN/AoA(So)_Rossmann"/>
</dbReference>
<dbReference type="PANTHER" id="PTHR42887:SF2">
    <property type="entry name" value="OS12G0638800 PROTEIN"/>
    <property type="match status" value="1"/>
</dbReference>
<sequence length="406" mass="43740">MESFDIAVIGAGAAGMMCAAVAGQRGARVVLIDHAPRLAEKIRISGGGRCNFTNLQAGPANYISANPHFCRSALARYTPRDFLALLKAHRVTWHEKHRGQLFCDHSSESIIDMLKAECDAGRIAWRRPVAVEGVRRSEAGSFSLDTNAGEIAAQALVIATGGLSIPKIGATDFAYRVAKQFGHKLVDMRPALVPLTFSSDEWSPFSTLAGVSLEVEVATGQKRAQGSFVEDLLFTHRGLSGPGVLQISTYWQSGDPIVIDLLPGRDAAAELLEGKSNGTKRQIGNLLAQWMPARLADAWLEAHDVSTEARLADLSDKTLRRLGEAFSRWTLTPSGTEGYRKAEVTKGGVDTKELSSTTMMSMRVPGLYFIGEAVDVTGWLGGYNFQWAWAAGVAAGEAAFEFTHSA</sequence>
<evidence type="ECO:0000313" key="6">
    <source>
        <dbReference type="EMBL" id="RDU99093.1"/>
    </source>
</evidence>
<dbReference type="InterPro" id="IPR023166">
    <property type="entry name" value="BaiN-like_dom_sf"/>
</dbReference>
<evidence type="ECO:0000256" key="1">
    <source>
        <dbReference type="ARBA" id="ARBA00001974"/>
    </source>
</evidence>
<dbReference type="SUPFAM" id="SSF51905">
    <property type="entry name" value="FAD/NAD(P)-binding domain"/>
    <property type="match status" value="1"/>
</dbReference>
<dbReference type="Proteomes" id="UP000256838">
    <property type="component" value="Unassembled WGS sequence"/>
</dbReference>
<keyword evidence="7" id="KW-1185">Reference proteome</keyword>
<dbReference type="Pfam" id="PF03486">
    <property type="entry name" value="HI0933_like"/>
    <property type="match status" value="1"/>
</dbReference>
<evidence type="ECO:0000256" key="2">
    <source>
        <dbReference type="ARBA" id="ARBA00022630"/>
    </source>
</evidence>
<dbReference type="PANTHER" id="PTHR42887">
    <property type="entry name" value="OS12G0638800 PROTEIN"/>
    <property type="match status" value="1"/>
</dbReference>
<keyword evidence="2" id="KW-0285">Flavoprotein</keyword>